<dbReference type="EMBL" id="JABVED010000009">
    <property type="protein sequence ID" value="MBC6448867.1"/>
    <property type="molecule type" value="Genomic_DNA"/>
</dbReference>
<dbReference type="InterPro" id="IPR023286">
    <property type="entry name" value="ABATE_dom_sf"/>
</dbReference>
<dbReference type="Pfam" id="PF11706">
    <property type="entry name" value="zf-CGNR"/>
    <property type="match status" value="1"/>
</dbReference>
<name>A0ABR7L985_9PSEU</name>
<dbReference type="InterPro" id="IPR010852">
    <property type="entry name" value="ABATE"/>
</dbReference>
<dbReference type="PANTHER" id="PTHR35525:SF3">
    <property type="entry name" value="BLL6575 PROTEIN"/>
    <property type="match status" value="1"/>
</dbReference>
<dbReference type="PANTHER" id="PTHR35525">
    <property type="entry name" value="BLL6575 PROTEIN"/>
    <property type="match status" value="1"/>
</dbReference>
<dbReference type="Proteomes" id="UP000734823">
    <property type="component" value="Unassembled WGS sequence"/>
</dbReference>
<dbReference type="Gene3D" id="1.10.3300.10">
    <property type="entry name" value="Jann2411-like domain"/>
    <property type="match status" value="1"/>
</dbReference>
<organism evidence="2 3">
    <name type="scientific">Actinokineospora xionganensis</name>
    <dbReference type="NCBI Taxonomy" id="2684470"/>
    <lineage>
        <taxon>Bacteria</taxon>
        <taxon>Bacillati</taxon>
        <taxon>Actinomycetota</taxon>
        <taxon>Actinomycetes</taxon>
        <taxon>Pseudonocardiales</taxon>
        <taxon>Pseudonocardiaceae</taxon>
        <taxon>Actinokineospora</taxon>
    </lineage>
</organism>
<reference evidence="2 3" key="1">
    <citation type="submission" date="2020-06" db="EMBL/GenBank/DDBJ databases">
        <title>Actinokineospora xiongansis sp. nov., isolated from soil of Baiyangdian.</title>
        <authorList>
            <person name="Zhang X."/>
        </authorList>
    </citation>
    <scope>NUCLEOTIDE SEQUENCE [LARGE SCALE GENOMIC DNA]</scope>
    <source>
        <strain evidence="2 3">HBU206404</strain>
    </source>
</reference>
<protein>
    <submittedName>
        <fullName evidence="2">CGNR zinc finger domain-containing protein</fullName>
    </submittedName>
</protein>
<dbReference type="InterPro" id="IPR021005">
    <property type="entry name" value="Znf_CGNR"/>
</dbReference>
<dbReference type="SUPFAM" id="SSF160904">
    <property type="entry name" value="Jann2411-like"/>
    <property type="match status" value="1"/>
</dbReference>
<evidence type="ECO:0000313" key="2">
    <source>
        <dbReference type="EMBL" id="MBC6448867.1"/>
    </source>
</evidence>
<feature type="domain" description="Zinc finger CGNR" evidence="1">
    <location>
        <begin position="128"/>
        <end position="170"/>
    </location>
</feature>
<proteinExistence type="predicted"/>
<gene>
    <name evidence="2" type="ORF">GPZ80_16990</name>
</gene>
<evidence type="ECO:0000313" key="3">
    <source>
        <dbReference type="Proteomes" id="UP000734823"/>
    </source>
</evidence>
<keyword evidence="3" id="KW-1185">Reference proteome</keyword>
<evidence type="ECO:0000259" key="1">
    <source>
        <dbReference type="Pfam" id="PF11706"/>
    </source>
</evidence>
<comment type="caution">
    <text evidence="2">The sequence shown here is derived from an EMBL/GenBank/DDBJ whole genome shotgun (WGS) entry which is preliminary data.</text>
</comment>
<sequence>MNEVSPGCRRGREFPAPDDLPKAMTRAIASVNPKWGGPPNDAAAARLAAWAVRLHQAVRAVDVGDVDTACVEVNQVMREAGALPTLARHDNEPWHLHFHAVDAPWDESWAASMATSLAIVLGNTTIERLGICNATACDRAYLDVSRNGTRRFCSTACQNRVKAAAFRARQSG</sequence>
<accession>A0ABR7L985</accession>